<accession>A0A1S8CK01</accession>
<evidence type="ECO:0000256" key="1">
    <source>
        <dbReference type="SAM" id="MobiDB-lite"/>
    </source>
</evidence>
<evidence type="ECO:0000313" key="4">
    <source>
        <dbReference type="Proteomes" id="UP000216021"/>
    </source>
</evidence>
<gene>
    <name evidence="3" type="ORF">BMI79_08980</name>
</gene>
<feature type="chain" id="PRO_5013181923" description="DUF1090 domain-containing protein" evidence="2">
    <location>
        <begin position="23"/>
        <end position="124"/>
    </location>
</feature>
<comment type="caution">
    <text evidence="3">The sequence shown here is derived from an EMBL/GenBank/DDBJ whole genome shotgun (WGS) entry which is preliminary data.</text>
</comment>
<feature type="signal peptide" evidence="2">
    <location>
        <begin position="1"/>
        <end position="22"/>
    </location>
</feature>
<dbReference type="AlphaFoldDB" id="A0A1S8CK01"/>
<organism evidence="3 4">
    <name type="scientific">Serratia oryzae</name>
    <dbReference type="NCBI Taxonomy" id="2034155"/>
    <lineage>
        <taxon>Bacteria</taxon>
        <taxon>Pseudomonadati</taxon>
        <taxon>Pseudomonadota</taxon>
        <taxon>Gammaproteobacteria</taxon>
        <taxon>Enterobacterales</taxon>
        <taxon>Yersiniaceae</taxon>
        <taxon>Serratia</taxon>
    </lineage>
</organism>
<dbReference type="Pfam" id="PF06476">
    <property type="entry name" value="DUF1090"/>
    <property type="match status" value="1"/>
</dbReference>
<keyword evidence="4" id="KW-1185">Reference proteome</keyword>
<dbReference type="STRING" id="2034155.BMI79_08980"/>
<protein>
    <recommendedName>
        <fullName evidence="5">DUF1090 domain-containing protein</fullName>
    </recommendedName>
</protein>
<sequence length="124" mass="13499">MKLRHTLLLAVPLLAYSAYSSATSASGCAKKAQAIQAQIDNAKQYGNRQRVEGLEKALGEVQNHCTEAGLEAERQQKIAEKQNKVAERQQELQDARQAGKADKVAAKQRKLAEAQAELKAAEAK</sequence>
<proteinExistence type="predicted"/>
<dbReference type="InterPro" id="IPR009468">
    <property type="entry name" value="DUF1090"/>
</dbReference>
<reference evidence="3 4" key="1">
    <citation type="submission" date="2016-11" db="EMBL/GenBank/DDBJ databases">
        <title>Rahnella oryzae sp. nov., isolated from rice root.</title>
        <authorList>
            <person name="Zhang X.-X."/>
            <person name="Zhang J."/>
        </authorList>
    </citation>
    <scope>NUCLEOTIDE SEQUENCE [LARGE SCALE GENOMIC DNA]</scope>
    <source>
        <strain evidence="3 4">J11-6</strain>
    </source>
</reference>
<name>A0A1S8CK01_9GAMM</name>
<evidence type="ECO:0000256" key="2">
    <source>
        <dbReference type="SAM" id="SignalP"/>
    </source>
</evidence>
<keyword evidence="2" id="KW-0732">Signal</keyword>
<feature type="region of interest" description="Disordered" evidence="1">
    <location>
        <begin position="81"/>
        <end position="106"/>
    </location>
</feature>
<feature type="compositionally biased region" description="Basic and acidic residues" evidence="1">
    <location>
        <begin position="81"/>
        <end position="105"/>
    </location>
</feature>
<evidence type="ECO:0000313" key="3">
    <source>
        <dbReference type="EMBL" id="OMQ23640.1"/>
    </source>
</evidence>
<evidence type="ECO:0008006" key="5">
    <source>
        <dbReference type="Google" id="ProtNLM"/>
    </source>
</evidence>
<dbReference type="OrthoDB" id="8689941at2"/>
<dbReference type="RefSeq" id="WP_076941844.1">
    <property type="nucleotide sequence ID" value="NZ_MOXD01000004.1"/>
</dbReference>
<dbReference type="PROSITE" id="PS51257">
    <property type="entry name" value="PROKAR_LIPOPROTEIN"/>
    <property type="match status" value="1"/>
</dbReference>
<dbReference type="Proteomes" id="UP000216021">
    <property type="component" value="Unassembled WGS sequence"/>
</dbReference>
<dbReference type="EMBL" id="MOXD01000004">
    <property type="protein sequence ID" value="OMQ23640.1"/>
    <property type="molecule type" value="Genomic_DNA"/>
</dbReference>